<dbReference type="GO" id="GO:0006304">
    <property type="term" value="P:DNA modification"/>
    <property type="evidence" value="ECO:0007669"/>
    <property type="project" value="InterPro"/>
</dbReference>
<dbReference type="REBASE" id="21868">
    <property type="entry name" value="AphORF2684P"/>
</dbReference>
<protein>
    <recommendedName>
        <fullName evidence="1">site-specific DNA-methyltransferase (adenine-specific)</fullName>
        <ecNumber evidence="1">2.1.1.72</ecNumber>
    </recommendedName>
</protein>
<keyword evidence="3" id="KW-0808">Transferase</keyword>
<comment type="catalytic activity">
    <reaction evidence="5">
        <text>a 2'-deoxyadenosine in DNA + S-adenosyl-L-methionine = an N(6)-methyl-2'-deoxyadenosine in DNA + S-adenosyl-L-homocysteine + H(+)</text>
        <dbReference type="Rhea" id="RHEA:15197"/>
        <dbReference type="Rhea" id="RHEA-COMP:12418"/>
        <dbReference type="Rhea" id="RHEA-COMP:12419"/>
        <dbReference type="ChEBI" id="CHEBI:15378"/>
        <dbReference type="ChEBI" id="CHEBI:57856"/>
        <dbReference type="ChEBI" id="CHEBI:59789"/>
        <dbReference type="ChEBI" id="CHEBI:90615"/>
        <dbReference type="ChEBI" id="CHEBI:90616"/>
        <dbReference type="EC" id="2.1.1.72"/>
    </reaction>
</comment>
<dbReference type="SUPFAM" id="SSF53335">
    <property type="entry name" value="S-adenosyl-L-methionine-dependent methyltransferases"/>
    <property type="match status" value="1"/>
</dbReference>
<dbReference type="InterPro" id="IPR011639">
    <property type="entry name" value="MethylTrfase_TaqI-like_dom"/>
</dbReference>
<dbReference type="EC" id="2.1.1.72" evidence="1"/>
<dbReference type="InterPro" id="IPR002052">
    <property type="entry name" value="DNA_methylase_N6_adenine_CS"/>
</dbReference>
<feature type="domain" description="Type II methyltransferase M.TaqI-like" evidence="6">
    <location>
        <begin position="493"/>
        <end position="696"/>
    </location>
</feature>
<dbReference type="KEGG" id="app:CAP2UW1_2684"/>
<sequence length="1192" mass="136078">MSKLDLPAFQKHLSAFAFTPLFVEVLGWNHPAASERDWQIDQVKAGTHSTYSRRMVAELAGVAVLQVVADSTWPDESQRMAIWRHVSQRHHENLIIFTDRREDPGQSLWFWVKRGKDTSTGKPKTTARRHEYFRGQPVDLFASKLHALVVELSELDAGGRLPVLEVARRLAAALDVEKTTKRFFTRYQEQHAALLQAIEGIADERDRRWYASVVLNRLMFVWFLQKKGFLNCGDYDYLPSKLQESRARGENRFFGEFLNALFFDAFARPEDQRSAQARNLTGCIPFLNGGLFLHHKLELDANRQPRVGTSLRIPDAAFAGVFEVFAAFTWHLDDTSAGNPEEINPDVLGYIFEKYINQKAFGAYYTRPEITGYLAERSIHKLVLERINVPALPEFNLPAIHFNSVAELLARMDTRTALKLVGEVLPSITVLDPAVGSGAFLVAALKALINIYYAVVGRAGMGASRELETWLRGIQKSHPSVGYYIKRRVVSDNLYGVDIMEEACEIAKLRLFLAMVSSVNRVEDLEPLPNIDFNILPGNSLVGLMRVDEHEFDRRQDDLFKPPFRRLLEEKSRKLDVYRHTAADLGKSTDLRVLRDDIDAEMDYAAGILNELLRDQFEALGVKYEQATWDADKQGLGKTKKIRIERVHIDAQTPLHWGYVFDQVMQKRGGFDIILTNPPWEVFKPQAKEFFADHSELVTKNKMTIKEFEKEQGKLLKNKSIREAWLEYESRFPHINKFFRSAPEYGHQVAWVDGRKVPTDLNLYKLFVERCFSLLRPSGHCGIVIPSGIYTDLGAKGLRDLLFNRTRIEGLFCFENRKEIFEGVHRSFKFVVLTFEKTASLRVQQSGEMNASAPPDDLLSPARTGELGTTCFPAAFMRLDLAELDRFPGEGAIQMDVELIKRLSPDSHSIMEFKGEMDIQIVEKMLRFPSLGEHVNGTWNLRLTREFHMTDDSFRFRNEAGPGRLPLFTGKMFHQFQATEGHSGYWIEESEGRSALLKGEPDVGQHMDYMGYRWLHRRIARNTDSRTLITTIAPPKVFTEMNSTTLNVAATGMNYIEMCYWCAISNSFVLDWMLRQSVTTTINMFFLYQLPVPRLRSGDRQCDSLAKRAARLICTTPEFDALAREVGLEHHQPLNTLERAHLRAELDGLVAHLYGLNEAEFAHVLGSFPLVPEPVKLDAHNAYRRVAQGLVT</sequence>
<dbReference type="OrthoDB" id="9784823at2"/>
<dbReference type="InterPro" id="IPR050953">
    <property type="entry name" value="N4_N6_ade-DNA_methylase"/>
</dbReference>
<dbReference type="PRINTS" id="PR00507">
    <property type="entry name" value="N12N6MTFRASE"/>
</dbReference>
<accession>C7RSR8</accession>
<dbReference type="HOGENOM" id="CLU_008550_0_0_4"/>
<dbReference type="GO" id="GO:0003676">
    <property type="term" value="F:nucleic acid binding"/>
    <property type="evidence" value="ECO:0007669"/>
    <property type="project" value="InterPro"/>
</dbReference>
<dbReference type="EMBL" id="CP001715">
    <property type="protein sequence ID" value="ACV35970.1"/>
    <property type="molecule type" value="Genomic_DNA"/>
</dbReference>
<dbReference type="Pfam" id="PF07669">
    <property type="entry name" value="Eco57I"/>
    <property type="match status" value="2"/>
</dbReference>
<dbReference type="GO" id="GO:0032259">
    <property type="term" value="P:methylation"/>
    <property type="evidence" value="ECO:0007669"/>
    <property type="project" value="UniProtKB-KW"/>
</dbReference>
<dbReference type="eggNOG" id="COG1002">
    <property type="taxonomic scope" value="Bacteria"/>
</dbReference>
<evidence type="ECO:0000313" key="7">
    <source>
        <dbReference type="EMBL" id="ACV35970.1"/>
    </source>
</evidence>
<dbReference type="Gene3D" id="3.40.50.150">
    <property type="entry name" value="Vaccinia Virus protein VP39"/>
    <property type="match status" value="1"/>
</dbReference>
<evidence type="ECO:0000256" key="1">
    <source>
        <dbReference type="ARBA" id="ARBA00011900"/>
    </source>
</evidence>
<dbReference type="AlphaFoldDB" id="C7RSR8"/>
<dbReference type="InterPro" id="IPR029063">
    <property type="entry name" value="SAM-dependent_MTases_sf"/>
</dbReference>
<dbReference type="PROSITE" id="PS00092">
    <property type="entry name" value="N6_MTASE"/>
    <property type="match status" value="1"/>
</dbReference>
<evidence type="ECO:0000256" key="3">
    <source>
        <dbReference type="ARBA" id="ARBA00022679"/>
    </source>
</evidence>
<evidence type="ECO:0000259" key="6">
    <source>
        <dbReference type="Pfam" id="PF07669"/>
    </source>
</evidence>
<keyword evidence="2" id="KW-0489">Methyltransferase</keyword>
<gene>
    <name evidence="7" type="ordered locus">CAP2UW1_2684</name>
</gene>
<dbReference type="eggNOG" id="COG0827">
    <property type="taxonomic scope" value="Bacteria"/>
</dbReference>
<name>C7RSR8_ACCRE</name>
<dbReference type="PANTHER" id="PTHR33841:SF1">
    <property type="entry name" value="DNA METHYLTRANSFERASE A"/>
    <property type="match status" value="1"/>
</dbReference>
<organism evidence="7">
    <name type="scientific">Accumulibacter regalis</name>
    <dbReference type="NCBI Taxonomy" id="522306"/>
    <lineage>
        <taxon>Bacteria</taxon>
        <taxon>Pseudomonadati</taxon>
        <taxon>Pseudomonadota</taxon>
        <taxon>Betaproteobacteria</taxon>
        <taxon>Candidatus Accumulibacter</taxon>
    </lineage>
</organism>
<evidence type="ECO:0000256" key="2">
    <source>
        <dbReference type="ARBA" id="ARBA00022603"/>
    </source>
</evidence>
<proteinExistence type="predicted"/>
<evidence type="ECO:0000256" key="5">
    <source>
        <dbReference type="ARBA" id="ARBA00047942"/>
    </source>
</evidence>
<reference evidence="7" key="1">
    <citation type="submission" date="2009-08" db="EMBL/GenBank/DDBJ databases">
        <authorList>
            <consortium name="US DOE Joint Genome Institute"/>
            <person name="Lucas S."/>
            <person name="Copeland A."/>
            <person name="Lapidus A."/>
            <person name="Glavina del Rio T."/>
            <person name="Dalin E."/>
            <person name="Tice H."/>
            <person name="Bruce D."/>
            <person name="Barry K."/>
            <person name="Pitluck S."/>
            <person name="Lowry S."/>
            <person name="Larimer F."/>
            <person name="Land M."/>
            <person name="Hauser L."/>
            <person name="Kyrpides N."/>
            <person name="Ivanova N."/>
            <person name="McMahon K.D."/>
            <person name="Hugenholtz P."/>
        </authorList>
    </citation>
    <scope>NUCLEOTIDE SEQUENCE</scope>
    <source>
        <strain evidence="7">UW-1</strain>
    </source>
</reference>
<feature type="domain" description="Type II methyltransferase M.TaqI-like" evidence="6">
    <location>
        <begin position="761"/>
        <end position="821"/>
    </location>
</feature>
<evidence type="ECO:0000256" key="4">
    <source>
        <dbReference type="ARBA" id="ARBA00022691"/>
    </source>
</evidence>
<keyword evidence="4" id="KW-0949">S-adenosyl-L-methionine</keyword>
<dbReference type="STRING" id="522306.CAP2UW1_2684"/>
<reference evidence="7" key="2">
    <citation type="submission" date="2009-09" db="EMBL/GenBank/DDBJ databases">
        <title>Complete sequence of chromosome of Candidatus Accumulibacter phosphatis clade IIA str. UW-1.</title>
        <authorList>
            <consortium name="US DOE Joint Genome Institute"/>
            <person name="Martin H.G."/>
            <person name="Ivanova N."/>
            <person name="Kunin V."/>
            <person name="Warnecke F."/>
            <person name="Barry K."/>
            <person name="He S."/>
            <person name="Salamov A."/>
            <person name="Szeto E."/>
            <person name="Dalin E."/>
            <person name="Pangilinan J.L."/>
            <person name="Lapidus A."/>
            <person name="Lowry S."/>
            <person name="Kyrpides N.C."/>
            <person name="McMahon K.D."/>
            <person name="Hugenholtz P."/>
        </authorList>
    </citation>
    <scope>NUCLEOTIDE SEQUENCE [LARGE SCALE GENOMIC DNA]</scope>
    <source>
        <strain evidence="7">UW-1</strain>
    </source>
</reference>
<dbReference type="PANTHER" id="PTHR33841">
    <property type="entry name" value="DNA METHYLTRANSFERASE YEEA-RELATED"/>
    <property type="match status" value="1"/>
</dbReference>
<dbReference type="GO" id="GO:0009007">
    <property type="term" value="F:site-specific DNA-methyltransferase (adenine-specific) activity"/>
    <property type="evidence" value="ECO:0007669"/>
    <property type="project" value="UniProtKB-EC"/>
</dbReference>